<dbReference type="InterPro" id="IPR029063">
    <property type="entry name" value="SAM-dependent_MTases_sf"/>
</dbReference>
<dbReference type="SUPFAM" id="SSF53335">
    <property type="entry name" value="S-adenosyl-L-methionine-dependent methyltransferases"/>
    <property type="match status" value="1"/>
</dbReference>
<reference evidence="1" key="1">
    <citation type="submission" date="2021-01" db="EMBL/GenBank/DDBJ databases">
        <title>Modified the classification status of verrucomicrobia.</title>
        <authorList>
            <person name="Feng X."/>
        </authorList>
    </citation>
    <scope>NUCLEOTIDE SEQUENCE</scope>
    <source>
        <strain evidence="1">KCTC 22201</strain>
    </source>
</reference>
<gene>
    <name evidence="1" type="ORF">JIN81_03340</name>
</gene>
<keyword evidence="2" id="KW-1185">Reference proteome</keyword>
<dbReference type="EMBL" id="JAENII010000002">
    <property type="protein sequence ID" value="MBK1826037.1"/>
    <property type="molecule type" value="Genomic_DNA"/>
</dbReference>
<name>A0A934VEJ8_9BACT</name>
<dbReference type="Proteomes" id="UP000658278">
    <property type="component" value="Unassembled WGS sequence"/>
</dbReference>
<evidence type="ECO:0000313" key="2">
    <source>
        <dbReference type="Proteomes" id="UP000658278"/>
    </source>
</evidence>
<dbReference type="RefSeq" id="WP_200276333.1">
    <property type="nucleotide sequence ID" value="NZ_JAENII010000002.1"/>
</dbReference>
<accession>A0A934VEJ8</accession>
<proteinExistence type="predicted"/>
<comment type="caution">
    <text evidence="1">The sequence shown here is derived from an EMBL/GenBank/DDBJ whole genome shotgun (WGS) entry which is preliminary data.</text>
</comment>
<evidence type="ECO:0000313" key="1">
    <source>
        <dbReference type="EMBL" id="MBK1826037.1"/>
    </source>
</evidence>
<dbReference type="AlphaFoldDB" id="A0A934VEJ8"/>
<dbReference type="Gene3D" id="3.40.50.150">
    <property type="entry name" value="Vaccinia Virus protein VP39"/>
    <property type="match status" value="1"/>
</dbReference>
<organism evidence="1 2">
    <name type="scientific">Haloferula rosea</name>
    <dbReference type="NCBI Taxonomy" id="490093"/>
    <lineage>
        <taxon>Bacteria</taxon>
        <taxon>Pseudomonadati</taxon>
        <taxon>Verrucomicrobiota</taxon>
        <taxon>Verrucomicrobiia</taxon>
        <taxon>Verrucomicrobiales</taxon>
        <taxon>Verrucomicrobiaceae</taxon>
        <taxon>Haloferula</taxon>
    </lineage>
</organism>
<sequence>MLLEEIPLKVQEDELPDEVHDLLDESEKRADAFYEAGLGPRFYRYVPSDPVVVYRSMVFLIESKQLRGKKFCELGCGFGIASGLACLLGMDATGIEWEEELANRATQLMHDLGLDVEILNDSYLPEGFESCEGMGGKDLVVPGTGRGQGAMAPMYDGLDPAEVDLFFVYPWPDEEEFMRSLFREIGSEGSVLLMYQGEGEISAYLWDEED</sequence>
<protein>
    <submittedName>
        <fullName evidence="1">Uncharacterized protein</fullName>
    </submittedName>
</protein>